<organism evidence="2 4">
    <name type="scientific">Acinetobacter terrae</name>
    <dbReference type="NCBI Taxonomy" id="2731247"/>
    <lineage>
        <taxon>Bacteria</taxon>
        <taxon>Pseudomonadati</taxon>
        <taxon>Pseudomonadota</taxon>
        <taxon>Gammaproteobacteria</taxon>
        <taxon>Moraxellales</taxon>
        <taxon>Moraxellaceae</taxon>
        <taxon>Acinetobacter</taxon>
        <taxon>Acinetobacter Taxon 24</taxon>
    </lineage>
</organism>
<dbReference type="AlphaFoldDB" id="A0A8E4FGB2"/>
<accession>A0A8E4FGB2</accession>
<evidence type="ECO:0000313" key="4">
    <source>
        <dbReference type="Proteomes" id="UP000532147"/>
    </source>
</evidence>
<evidence type="ECO:0000313" key="3">
    <source>
        <dbReference type="EMBL" id="NNH89162.1"/>
    </source>
</evidence>
<dbReference type="Proteomes" id="UP000532147">
    <property type="component" value="Unassembled WGS sequence"/>
</dbReference>
<feature type="domain" description="Protein NO VEIN C-terminal" evidence="1">
    <location>
        <begin position="9"/>
        <end position="84"/>
    </location>
</feature>
<protein>
    <submittedName>
        <fullName evidence="2">DUF3883 domain-containing protein</fullName>
    </submittedName>
</protein>
<dbReference type="EMBL" id="JABERG010000033">
    <property type="protein sequence ID" value="NNH89162.1"/>
    <property type="molecule type" value="Genomic_DNA"/>
</dbReference>
<dbReference type="Pfam" id="PF13020">
    <property type="entry name" value="NOV_C"/>
    <property type="match status" value="1"/>
</dbReference>
<dbReference type="Proteomes" id="UP000546536">
    <property type="component" value="Unassembled WGS sequence"/>
</dbReference>
<proteinExistence type="predicted"/>
<keyword evidence="5" id="KW-1185">Reference proteome</keyword>
<evidence type="ECO:0000313" key="5">
    <source>
        <dbReference type="Proteomes" id="UP000546536"/>
    </source>
</evidence>
<evidence type="ECO:0000259" key="1">
    <source>
        <dbReference type="Pfam" id="PF13020"/>
    </source>
</evidence>
<dbReference type="InterPro" id="IPR024975">
    <property type="entry name" value="NOV_C"/>
</dbReference>
<evidence type="ECO:0000313" key="2">
    <source>
        <dbReference type="EMBL" id="NNH39944.1"/>
    </source>
</evidence>
<dbReference type="EMBL" id="JABERH010000039">
    <property type="protein sequence ID" value="NNH39944.1"/>
    <property type="molecule type" value="Genomic_DNA"/>
</dbReference>
<comment type="caution">
    <text evidence="2">The sequence shown here is derived from an EMBL/GenBank/DDBJ whole genome shotgun (WGS) entry which is preliminary data.</text>
</comment>
<sequence length="109" mass="12484">MKEEGATREEAESAVEHVALVDSSLGYDLKSGYKGKKRFIEVKTTEKDKEADFFFTINEFNVLKKLNANAYIYRVTLGDKDPEIIRNPFGFRETEDFEAVAFKANLSDF</sequence>
<name>A0A8E4FGB2_9GAMM</name>
<dbReference type="RefSeq" id="WP_171535273.1">
    <property type="nucleotide sequence ID" value="NZ_JABERG010000033.1"/>
</dbReference>
<reference evidence="4 5" key="1">
    <citation type="submission" date="2020-04" db="EMBL/GenBank/DDBJ databases">
        <title>Acinetobacter Taxon 24.</title>
        <authorList>
            <person name="Nemec A."/>
            <person name="Radolfova-Krizova L."/>
            <person name="Higgins P.G."/>
            <person name="Spanelova P."/>
        </authorList>
    </citation>
    <scope>NUCLEOTIDE SEQUENCE [LARGE SCALE GENOMIC DNA]</scope>
    <source>
        <strain evidence="3 5">ANC 4279</strain>
        <strain evidence="2 4">ANC 4280</strain>
    </source>
</reference>
<gene>
    <name evidence="2" type="ORF">HLH11_15235</name>
    <name evidence="3" type="ORF">HLH13_15990</name>
</gene>